<sequence>MSDGNSTIPLPPSSTIETSSEPPRTLWMGDLDPSFDESTIQQIWKSLDRLVTVKLIRAKKNLLIPCSSTINDSFSNSSNSLSPTNSSTRLSSAGSSASPTTVSSSSAENKSNSITNNLSTDQTEDASITSNLDDDTNGGNQNLHKININGVSFIDPSTVQLHHAGYCFVEFQNQEDAQYALSLNSNPIPNILSDSNNLYTNPTGKRNFRLNWASGATLQSSIPVTPEFSLFVGDLSPTATEADLLSLFQQQYRSVKTVRVMTDPITGASRCFGFIRFGDQDERKRALSEMNGVWCQGRPLRVAYATPRNNNNIISNQQNTATQLSHHGNSYHNNSHNNGNNRSRKNSSSILNYQNNYTANTNHGQPPQLSKSNSQNELVSTVFIGGLSPKINESQVRSLFKPFGNIVNVKLPPGKNCGFVKFENRIDAEAAIQGLQGFIVAGNPIRLSWGKASSMTSGNASNNHNVNGNIDQLNNQNNVNYHVKSKPHFQYPMAKSVPQQQYVLSNQQYPQDGSFPSNNYRHNLQQNQQIQQEYWRNSNGFAQQTQKQPPLLQQQLLQQSLHYQNNPSALNQVSYMYDPSMNMNYSS</sequence>
<dbReference type="AlphaFoldDB" id="A7TL20"/>
<dbReference type="OMA" id="VEMNGAW"/>
<dbReference type="Pfam" id="PF00076">
    <property type="entry name" value="RRM_1"/>
    <property type="match status" value="3"/>
</dbReference>
<dbReference type="InterPro" id="IPR012677">
    <property type="entry name" value="Nucleotide-bd_a/b_plait_sf"/>
</dbReference>
<dbReference type="GO" id="GO:0000932">
    <property type="term" value="C:P-body"/>
    <property type="evidence" value="ECO:0007669"/>
    <property type="project" value="EnsemblFungi"/>
</dbReference>
<dbReference type="InterPro" id="IPR000504">
    <property type="entry name" value="RRM_dom"/>
</dbReference>
<dbReference type="InParanoid" id="A7TL20"/>
<dbReference type="EMBL" id="DS480411">
    <property type="protein sequence ID" value="EDO17076.1"/>
    <property type="molecule type" value="Genomic_DNA"/>
</dbReference>
<feature type="region of interest" description="Disordered" evidence="4">
    <location>
        <begin position="1"/>
        <end position="30"/>
    </location>
</feature>
<dbReference type="STRING" id="436907.A7TL20"/>
<gene>
    <name evidence="6" type="ORF">Kpol_530p46</name>
</gene>
<dbReference type="GO" id="GO:0048471">
    <property type="term" value="C:perinuclear region of cytoplasm"/>
    <property type="evidence" value="ECO:0007669"/>
    <property type="project" value="EnsemblFungi"/>
</dbReference>
<dbReference type="GO" id="GO:0003729">
    <property type="term" value="F:mRNA binding"/>
    <property type="evidence" value="ECO:0007669"/>
    <property type="project" value="EnsemblFungi"/>
</dbReference>
<feature type="domain" description="RRM" evidence="5">
    <location>
        <begin position="228"/>
        <end position="307"/>
    </location>
</feature>
<dbReference type="FunCoup" id="A7TL20">
    <property type="interactions" value="97"/>
</dbReference>
<accession>A7TL20</accession>
<dbReference type="SMART" id="SM00360">
    <property type="entry name" value="RRM"/>
    <property type="match status" value="3"/>
</dbReference>
<dbReference type="GeneID" id="5545268"/>
<evidence type="ECO:0000313" key="6">
    <source>
        <dbReference type="EMBL" id="EDO17076.1"/>
    </source>
</evidence>
<reference evidence="6 7" key="1">
    <citation type="journal article" date="2007" name="Proc. Natl. Acad. Sci. U.S.A.">
        <title>Independent sorting-out of thousands of duplicated gene pairs in two yeast species descended from a whole-genome duplication.</title>
        <authorList>
            <person name="Scannell D.R."/>
            <person name="Frank A.C."/>
            <person name="Conant G.C."/>
            <person name="Byrne K.P."/>
            <person name="Woolfit M."/>
            <person name="Wolfe K.H."/>
        </authorList>
    </citation>
    <scope>NUCLEOTIDE SEQUENCE [LARGE SCALE GENOMIC DNA]</scope>
    <source>
        <strain evidence="7">ATCC 22028 / DSM 70294 / BCRC 21397 / CBS 2163 / NBRC 10782 / NRRL Y-8283 / UCD 57-17</strain>
    </source>
</reference>
<feature type="region of interest" description="Disordered" evidence="4">
    <location>
        <begin position="74"/>
        <end position="136"/>
    </location>
</feature>
<dbReference type="KEGG" id="vpo:Kpol_530p46"/>
<name>A7TL20_VANPO</name>
<keyword evidence="1" id="KW-0677">Repeat</keyword>
<dbReference type="GO" id="GO:0061158">
    <property type="term" value="P:3'-UTR-mediated mRNA destabilization"/>
    <property type="evidence" value="ECO:0007669"/>
    <property type="project" value="EnsemblFungi"/>
</dbReference>
<dbReference type="RefSeq" id="XP_001644934.1">
    <property type="nucleotide sequence ID" value="XM_001644884.1"/>
</dbReference>
<feature type="compositionally biased region" description="Low complexity" evidence="4">
    <location>
        <begin position="13"/>
        <end position="23"/>
    </location>
</feature>
<proteinExistence type="predicted"/>
<dbReference type="SUPFAM" id="SSF54928">
    <property type="entry name" value="RNA-binding domain, RBD"/>
    <property type="match status" value="3"/>
</dbReference>
<dbReference type="PANTHER" id="PTHR47640">
    <property type="entry name" value="TRNA SELENOCYSTEINE 1-ASSOCIATED PROTEIN 1-RELATED-RELATED"/>
    <property type="match status" value="1"/>
</dbReference>
<evidence type="ECO:0000256" key="2">
    <source>
        <dbReference type="ARBA" id="ARBA00022884"/>
    </source>
</evidence>
<evidence type="ECO:0000313" key="7">
    <source>
        <dbReference type="Proteomes" id="UP000000267"/>
    </source>
</evidence>
<keyword evidence="7" id="KW-1185">Reference proteome</keyword>
<keyword evidence="2 3" id="KW-0694">RNA-binding</keyword>
<dbReference type="PANTHER" id="PTHR47640:SF10">
    <property type="entry name" value="TRNA SELENOCYSTEINE 1-ASSOCIATED PROTEIN 1-RELATED"/>
    <property type="match status" value="1"/>
</dbReference>
<dbReference type="GO" id="GO:0005829">
    <property type="term" value="C:cytosol"/>
    <property type="evidence" value="ECO:0007669"/>
    <property type="project" value="TreeGrafter"/>
</dbReference>
<feature type="compositionally biased region" description="Polar residues" evidence="4">
    <location>
        <begin position="114"/>
        <end position="136"/>
    </location>
</feature>
<evidence type="ECO:0000256" key="1">
    <source>
        <dbReference type="ARBA" id="ARBA00022737"/>
    </source>
</evidence>
<dbReference type="CDD" id="cd00590">
    <property type="entry name" value="RRM_SF"/>
    <property type="match status" value="1"/>
</dbReference>
<dbReference type="OrthoDB" id="446113at2759"/>
<dbReference type="PhylomeDB" id="A7TL20"/>
<protein>
    <recommendedName>
        <fullName evidence="5">RRM domain-containing protein</fullName>
    </recommendedName>
</protein>
<evidence type="ECO:0000256" key="3">
    <source>
        <dbReference type="PROSITE-ProRule" id="PRU00176"/>
    </source>
</evidence>
<feature type="domain" description="RRM" evidence="5">
    <location>
        <begin position="380"/>
        <end position="452"/>
    </location>
</feature>
<dbReference type="GO" id="GO:0007005">
    <property type="term" value="P:mitochondrion organization"/>
    <property type="evidence" value="ECO:0007669"/>
    <property type="project" value="EnsemblFungi"/>
</dbReference>
<dbReference type="InterPro" id="IPR050825">
    <property type="entry name" value="RBM42_RBP45_47-like"/>
</dbReference>
<evidence type="ECO:0000259" key="5">
    <source>
        <dbReference type="PROSITE" id="PS50102"/>
    </source>
</evidence>
<feature type="region of interest" description="Disordered" evidence="4">
    <location>
        <begin position="324"/>
        <end position="348"/>
    </location>
</feature>
<dbReference type="PROSITE" id="PS50102">
    <property type="entry name" value="RRM"/>
    <property type="match status" value="2"/>
</dbReference>
<dbReference type="InterPro" id="IPR035979">
    <property type="entry name" value="RBD_domain_sf"/>
</dbReference>
<organism evidence="7">
    <name type="scientific">Vanderwaltozyma polyspora (strain ATCC 22028 / DSM 70294 / BCRC 21397 / CBS 2163 / NBRC 10782 / NRRL Y-8283 / UCD 57-17)</name>
    <name type="common">Kluyveromyces polysporus</name>
    <dbReference type="NCBI Taxonomy" id="436907"/>
    <lineage>
        <taxon>Eukaryota</taxon>
        <taxon>Fungi</taxon>
        <taxon>Dikarya</taxon>
        <taxon>Ascomycota</taxon>
        <taxon>Saccharomycotina</taxon>
        <taxon>Saccharomycetes</taxon>
        <taxon>Saccharomycetales</taxon>
        <taxon>Saccharomycetaceae</taxon>
        <taxon>Vanderwaltozyma</taxon>
    </lineage>
</organism>
<dbReference type="GO" id="GO:0010494">
    <property type="term" value="C:cytoplasmic stress granule"/>
    <property type="evidence" value="ECO:0007669"/>
    <property type="project" value="EnsemblFungi"/>
</dbReference>
<feature type="compositionally biased region" description="Low complexity" evidence="4">
    <location>
        <begin position="74"/>
        <end position="113"/>
    </location>
</feature>
<dbReference type="eggNOG" id="KOG0118">
    <property type="taxonomic scope" value="Eukaryota"/>
</dbReference>
<evidence type="ECO:0000256" key="4">
    <source>
        <dbReference type="SAM" id="MobiDB-lite"/>
    </source>
</evidence>
<dbReference type="HOGENOM" id="CLU_016304_5_0_1"/>
<dbReference type="Proteomes" id="UP000000267">
    <property type="component" value="Unassembled WGS sequence"/>
</dbReference>
<dbReference type="Gene3D" id="3.30.70.330">
    <property type="match status" value="3"/>
</dbReference>